<evidence type="ECO:0008006" key="5">
    <source>
        <dbReference type="Google" id="ProtNLM"/>
    </source>
</evidence>
<reference evidence="4" key="1">
    <citation type="journal article" date="2013" name="Genome Announc.">
        <title>Draft genome sequence of the grapevine dieback fungus Eutypa lata UCR-EL1.</title>
        <authorList>
            <person name="Blanco-Ulate B."/>
            <person name="Rolshausen P.E."/>
            <person name="Cantu D."/>
        </authorList>
    </citation>
    <scope>NUCLEOTIDE SEQUENCE [LARGE SCALE GENOMIC DNA]</scope>
    <source>
        <strain evidence="4">UCR-EL1</strain>
    </source>
</reference>
<proteinExistence type="predicted"/>
<sequence>MAATEATFRAGGYGNSHSDLHLLSNVAAASSSSATDRQQQKQSRPPRKAQQQARKHQATQIRGLEQQVLGLQTELQRVRRENEILRGRQAHIQHVVASWTDFTGPGIGFGGSGDVVGMEQHARNGGAPPIPPWGPNNNNNNNRPGTADAPGDIDNEREGENGTEDGANRSRNSPLFTP</sequence>
<dbReference type="EMBL" id="KB705512">
    <property type="protein sequence ID" value="EMR72159.1"/>
    <property type="molecule type" value="Genomic_DNA"/>
</dbReference>
<protein>
    <recommendedName>
        <fullName evidence="5">Bzip transcription factor protein</fullName>
    </recommendedName>
</protein>
<evidence type="ECO:0000256" key="2">
    <source>
        <dbReference type="SAM" id="MobiDB-lite"/>
    </source>
</evidence>
<feature type="compositionally biased region" description="Low complexity" evidence="2">
    <location>
        <begin position="40"/>
        <end position="52"/>
    </location>
</feature>
<feature type="compositionally biased region" description="Polar residues" evidence="2">
    <location>
        <begin position="169"/>
        <end position="178"/>
    </location>
</feature>
<evidence type="ECO:0000313" key="4">
    <source>
        <dbReference type="Proteomes" id="UP000012174"/>
    </source>
</evidence>
<evidence type="ECO:0000313" key="3">
    <source>
        <dbReference type="EMBL" id="EMR72159.1"/>
    </source>
</evidence>
<dbReference type="AlphaFoldDB" id="M7SZW2"/>
<dbReference type="HOGENOM" id="CLU_1510603_0_0_1"/>
<feature type="coiled-coil region" evidence="1">
    <location>
        <begin position="61"/>
        <end position="88"/>
    </location>
</feature>
<dbReference type="OrthoDB" id="4161589at2759"/>
<dbReference type="KEGG" id="ela:UCREL1_798"/>
<keyword evidence="1" id="KW-0175">Coiled coil</keyword>
<evidence type="ECO:0000256" key="1">
    <source>
        <dbReference type="SAM" id="Coils"/>
    </source>
</evidence>
<accession>M7SZW2</accession>
<feature type="compositionally biased region" description="Low complexity" evidence="2">
    <location>
        <begin position="135"/>
        <end position="145"/>
    </location>
</feature>
<feature type="region of interest" description="Disordered" evidence="2">
    <location>
        <begin position="117"/>
        <end position="178"/>
    </location>
</feature>
<keyword evidence="4" id="KW-1185">Reference proteome</keyword>
<dbReference type="Proteomes" id="UP000012174">
    <property type="component" value="Unassembled WGS sequence"/>
</dbReference>
<feature type="region of interest" description="Disordered" evidence="2">
    <location>
        <begin position="24"/>
        <end position="59"/>
    </location>
</feature>
<organism evidence="3 4">
    <name type="scientific">Eutypa lata (strain UCR-EL1)</name>
    <name type="common">Grapevine dieback disease fungus</name>
    <name type="synonym">Eutypa armeniacae</name>
    <dbReference type="NCBI Taxonomy" id="1287681"/>
    <lineage>
        <taxon>Eukaryota</taxon>
        <taxon>Fungi</taxon>
        <taxon>Dikarya</taxon>
        <taxon>Ascomycota</taxon>
        <taxon>Pezizomycotina</taxon>
        <taxon>Sordariomycetes</taxon>
        <taxon>Xylariomycetidae</taxon>
        <taxon>Xylariales</taxon>
        <taxon>Diatrypaceae</taxon>
        <taxon>Eutypa</taxon>
    </lineage>
</organism>
<gene>
    <name evidence="3" type="ORF">UCREL1_798</name>
</gene>
<name>M7SZW2_EUTLA</name>